<feature type="compositionally biased region" description="Basic and acidic residues" evidence="1">
    <location>
        <begin position="33"/>
        <end position="46"/>
    </location>
</feature>
<dbReference type="STRING" id="1882918.BCY86_04760"/>
<organism evidence="2 3">
    <name type="scientific">Pajaroellobacter abortibovis</name>
    <dbReference type="NCBI Taxonomy" id="1882918"/>
    <lineage>
        <taxon>Bacteria</taxon>
        <taxon>Pseudomonadati</taxon>
        <taxon>Myxococcota</taxon>
        <taxon>Polyangia</taxon>
        <taxon>Polyangiales</taxon>
        <taxon>Polyangiaceae</taxon>
    </lineage>
</organism>
<keyword evidence="3" id="KW-1185">Reference proteome</keyword>
<feature type="region of interest" description="Disordered" evidence="1">
    <location>
        <begin position="19"/>
        <end position="66"/>
    </location>
</feature>
<sequence length="66" mass="7203">MILILLNNCELTLEFDRSKIEGGTETRGQASHETLDASHQQDRTEADGTANQEDPANTGIIEANAF</sequence>
<name>A0A1L6MX83_9BACT</name>
<evidence type="ECO:0000313" key="3">
    <source>
        <dbReference type="Proteomes" id="UP000185544"/>
    </source>
</evidence>
<proteinExistence type="predicted"/>
<protein>
    <submittedName>
        <fullName evidence="2">Uncharacterized protein</fullName>
    </submittedName>
</protein>
<evidence type="ECO:0000256" key="1">
    <source>
        <dbReference type="SAM" id="MobiDB-lite"/>
    </source>
</evidence>
<evidence type="ECO:0000313" key="2">
    <source>
        <dbReference type="EMBL" id="APS00066.1"/>
    </source>
</evidence>
<accession>A0A1L6MX83</accession>
<dbReference type="Proteomes" id="UP000185544">
    <property type="component" value="Chromosome"/>
</dbReference>
<dbReference type="KEGG" id="pabo:BCY86_04760"/>
<dbReference type="AlphaFoldDB" id="A0A1L6MX83"/>
<dbReference type="EMBL" id="CP016908">
    <property type="protein sequence ID" value="APS00066.1"/>
    <property type="molecule type" value="Genomic_DNA"/>
</dbReference>
<gene>
    <name evidence="2" type="ORF">BCY86_04760</name>
</gene>
<reference evidence="2 3" key="1">
    <citation type="submission" date="2016-08" db="EMBL/GenBank/DDBJ databases">
        <title>Identification and validation of antigenic proteins from Pajaroellobacter abortibovis using de-novo genome sequence assembly and reverse vaccinology.</title>
        <authorList>
            <person name="Welly B.T."/>
            <person name="Miller M.R."/>
            <person name="Stott J.L."/>
            <person name="Blanchard M.T."/>
            <person name="Islas-Trejo A.D."/>
            <person name="O'Rourke S.M."/>
            <person name="Young A.E."/>
            <person name="Medrano J.F."/>
            <person name="Van Eenennaam A.L."/>
        </authorList>
    </citation>
    <scope>NUCLEOTIDE SEQUENCE [LARGE SCALE GENOMIC DNA]</scope>
    <source>
        <strain evidence="2 3">BTF92-0548A/99-0131</strain>
    </source>
</reference>